<dbReference type="Proteomes" id="UP000053958">
    <property type="component" value="Unassembled WGS sequence"/>
</dbReference>
<dbReference type="AlphaFoldDB" id="A0A0F4YH33"/>
<dbReference type="EMBL" id="LASV01000643">
    <property type="protein sequence ID" value="KKA17494.1"/>
    <property type="molecule type" value="Genomic_DNA"/>
</dbReference>
<dbReference type="GeneID" id="25320820"/>
<evidence type="ECO:0000313" key="2">
    <source>
        <dbReference type="Proteomes" id="UP000053958"/>
    </source>
</evidence>
<reference evidence="1 2" key="1">
    <citation type="submission" date="2015-04" db="EMBL/GenBank/DDBJ databases">
        <authorList>
            <person name="Heijne W.H."/>
            <person name="Fedorova N.D."/>
            <person name="Nierman W.C."/>
            <person name="Vollebregt A.W."/>
            <person name="Zhao Z."/>
            <person name="Wu L."/>
            <person name="Kumar M."/>
            <person name="Stam H."/>
            <person name="van den Berg M.A."/>
            <person name="Pel H.J."/>
        </authorList>
    </citation>
    <scope>NUCLEOTIDE SEQUENCE [LARGE SCALE GENOMIC DNA]</scope>
    <source>
        <strain evidence="1 2">CBS 393.64</strain>
    </source>
</reference>
<protein>
    <submittedName>
        <fullName evidence="1">Uncharacterized protein</fullName>
    </submittedName>
</protein>
<gene>
    <name evidence="1" type="ORF">T310_8564</name>
</gene>
<organism evidence="1 2">
    <name type="scientific">Rasamsonia emersonii (strain ATCC 16479 / CBS 393.64 / IMI 116815)</name>
    <dbReference type="NCBI Taxonomy" id="1408163"/>
    <lineage>
        <taxon>Eukaryota</taxon>
        <taxon>Fungi</taxon>
        <taxon>Dikarya</taxon>
        <taxon>Ascomycota</taxon>
        <taxon>Pezizomycotina</taxon>
        <taxon>Eurotiomycetes</taxon>
        <taxon>Eurotiomycetidae</taxon>
        <taxon>Eurotiales</taxon>
        <taxon>Trichocomaceae</taxon>
        <taxon>Rasamsonia</taxon>
    </lineage>
</organism>
<name>A0A0F4YH33_RASE3</name>
<accession>A0A0F4YH33</accession>
<keyword evidence="2" id="KW-1185">Reference proteome</keyword>
<sequence length="126" mass="14482">VPAGFQDVFSECSDWRSHDRQSACPFFLRPDPCLCMGHTGESWWWPMCFVADKKERSVGNPPSRLKVAEPIRKAPSAMSTWISRTMHRTCLASQLPDQEGRTYASSMLLQCHDYYISLITMCYKIL</sequence>
<feature type="non-terminal residue" evidence="1">
    <location>
        <position position="1"/>
    </location>
</feature>
<comment type="caution">
    <text evidence="1">The sequence shown here is derived from an EMBL/GenBank/DDBJ whole genome shotgun (WGS) entry which is preliminary data.</text>
</comment>
<dbReference type="RefSeq" id="XP_013324106.1">
    <property type="nucleotide sequence ID" value="XM_013468652.1"/>
</dbReference>
<evidence type="ECO:0000313" key="1">
    <source>
        <dbReference type="EMBL" id="KKA17494.1"/>
    </source>
</evidence>
<proteinExistence type="predicted"/>